<evidence type="ECO:0000256" key="1">
    <source>
        <dbReference type="SAM" id="MobiDB-lite"/>
    </source>
</evidence>
<feature type="compositionally biased region" description="Basic residues" evidence="1">
    <location>
        <begin position="131"/>
        <end position="140"/>
    </location>
</feature>
<accession>A0A4Z2FKA6</accession>
<keyword evidence="3" id="KW-1185">Reference proteome</keyword>
<reference evidence="2 3" key="1">
    <citation type="submission" date="2019-03" db="EMBL/GenBank/DDBJ databases">
        <title>First draft genome of Liparis tanakae, snailfish: a comprehensive survey of snailfish specific genes.</title>
        <authorList>
            <person name="Kim W."/>
            <person name="Song I."/>
            <person name="Jeong J.-H."/>
            <person name="Kim D."/>
            <person name="Kim S."/>
            <person name="Ryu S."/>
            <person name="Song J.Y."/>
            <person name="Lee S.K."/>
        </authorList>
    </citation>
    <scope>NUCLEOTIDE SEQUENCE [LARGE SCALE GENOMIC DNA]</scope>
    <source>
        <tissue evidence="2">Muscle</tissue>
    </source>
</reference>
<dbReference type="AlphaFoldDB" id="A0A4Z2FKA6"/>
<protein>
    <submittedName>
        <fullName evidence="2">Uncharacterized protein</fullName>
    </submittedName>
</protein>
<feature type="compositionally biased region" description="Basic and acidic residues" evidence="1">
    <location>
        <begin position="69"/>
        <end position="83"/>
    </location>
</feature>
<evidence type="ECO:0000313" key="2">
    <source>
        <dbReference type="EMBL" id="TNN41579.1"/>
    </source>
</evidence>
<name>A0A4Z2FKA6_9TELE</name>
<dbReference type="Proteomes" id="UP000314294">
    <property type="component" value="Unassembled WGS sequence"/>
</dbReference>
<proteinExistence type="predicted"/>
<dbReference type="EMBL" id="SRLO01001096">
    <property type="protein sequence ID" value="TNN41579.1"/>
    <property type="molecule type" value="Genomic_DNA"/>
</dbReference>
<feature type="compositionally biased region" description="Acidic residues" evidence="1">
    <location>
        <begin position="1"/>
        <end position="13"/>
    </location>
</feature>
<feature type="compositionally biased region" description="Basic and acidic residues" evidence="1">
    <location>
        <begin position="45"/>
        <end position="57"/>
    </location>
</feature>
<comment type="caution">
    <text evidence="2">The sequence shown here is derived from an EMBL/GenBank/DDBJ whole genome shotgun (WGS) entry which is preliminary data.</text>
</comment>
<evidence type="ECO:0000313" key="3">
    <source>
        <dbReference type="Proteomes" id="UP000314294"/>
    </source>
</evidence>
<feature type="region of interest" description="Disordered" evidence="1">
    <location>
        <begin position="1"/>
        <end position="140"/>
    </location>
</feature>
<feature type="compositionally biased region" description="Polar residues" evidence="1">
    <location>
        <begin position="119"/>
        <end position="130"/>
    </location>
</feature>
<sequence length="140" mass="15092">MAAGDEEEEDEEGFPGSPYANWSPEDEVERRGRGAQDAGDGGAVAHREADLHVDALRRPPVHVGGAPEEPQRSPRGTPEELHRTLLYAPLPSVPSGVGHASHPMTFTSDNDLKPRITGLTPSEKSPLSTSRTHRISTKET</sequence>
<organism evidence="2 3">
    <name type="scientific">Liparis tanakae</name>
    <name type="common">Tanaka's snailfish</name>
    <dbReference type="NCBI Taxonomy" id="230148"/>
    <lineage>
        <taxon>Eukaryota</taxon>
        <taxon>Metazoa</taxon>
        <taxon>Chordata</taxon>
        <taxon>Craniata</taxon>
        <taxon>Vertebrata</taxon>
        <taxon>Euteleostomi</taxon>
        <taxon>Actinopterygii</taxon>
        <taxon>Neopterygii</taxon>
        <taxon>Teleostei</taxon>
        <taxon>Neoteleostei</taxon>
        <taxon>Acanthomorphata</taxon>
        <taxon>Eupercaria</taxon>
        <taxon>Perciformes</taxon>
        <taxon>Cottioidei</taxon>
        <taxon>Cottales</taxon>
        <taxon>Liparidae</taxon>
        <taxon>Liparis</taxon>
    </lineage>
</organism>
<gene>
    <name evidence="2" type="ORF">EYF80_048247</name>
</gene>